<dbReference type="EMBL" id="HBHP01029629">
    <property type="protein sequence ID" value="CAD9774286.1"/>
    <property type="molecule type" value="Transcribed_RNA"/>
</dbReference>
<organism evidence="3">
    <name type="scientific">Lotharella oceanica</name>
    <dbReference type="NCBI Taxonomy" id="641309"/>
    <lineage>
        <taxon>Eukaryota</taxon>
        <taxon>Sar</taxon>
        <taxon>Rhizaria</taxon>
        <taxon>Cercozoa</taxon>
        <taxon>Chlorarachniophyceae</taxon>
        <taxon>Lotharella</taxon>
    </lineage>
</organism>
<gene>
    <name evidence="3" type="ORF">LSP00402_LOCUS18279</name>
</gene>
<dbReference type="GO" id="GO:0003779">
    <property type="term" value="F:actin binding"/>
    <property type="evidence" value="ECO:0007669"/>
    <property type="project" value="UniProtKB-KW"/>
</dbReference>
<evidence type="ECO:0000256" key="2">
    <source>
        <dbReference type="RuleBase" id="RU003909"/>
    </source>
</evidence>
<dbReference type="SUPFAM" id="SSF55770">
    <property type="entry name" value="Profilin (actin-binding protein)"/>
    <property type="match status" value="1"/>
</dbReference>
<dbReference type="InterPro" id="IPR036140">
    <property type="entry name" value="PFN_sf"/>
</dbReference>
<evidence type="ECO:0000313" key="3">
    <source>
        <dbReference type="EMBL" id="CAD9774286.1"/>
    </source>
</evidence>
<comment type="similarity">
    <text evidence="1 2">Belongs to the profilin family.</text>
</comment>
<dbReference type="InterPro" id="IPR005455">
    <property type="entry name" value="PFN_euk"/>
</dbReference>
<dbReference type="Pfam" id="PF00235">
    <property type="entry name" value="Profilin"/>
    <property type="match status" value="1"/>
</dbReference>
<dbReference type="InterPro" id="IPR048278">
    <property type="entry name" value="PFN"/>
</dbReference>
<dbReference type="Gene3D" id="3.30.450.30">
    <property type="entry name" value="Dynein light chain 2a, cytoplasmic"/>
    <property type="match status" value="1"/>
</dbReference>
<accession>A0A7S2U0M1</accession>
<evidence type="ECO:0000256" key="1">
    <source>
        <dbReference type="ARBA" id="ARBA00010058"/>
    </source>
</evidence>
<protein>
    <recommendedName>
        <fullName evidence="2">Profilin</fullName>
    </recommendedName>
</protein>
<keyword evidence="2" id="KW-0009">Actin-binding</keyword>
<name>A0A7S2U0M1_9EUKA</name>
<reference evidence="3" key="1">
    <citation type="submission" date="2021-01" db="EMBL/GenBank/DDBJ databases">
        <authorList>
            <person name="Corre E."/>
            <person name="Pelletier E."/>
            <person name="Niang G."/>
            <person name="Scheremetjew M."/>
            <person name="Finn R."/>
            <person name="Kale V."/>
            <person name="Holt S."/>
            <person name="Cochrane G."/>
            <person name="Meng A."/>
            <person name="Brown T."/>
            <person name="Cohen L."/>
        </authorList>
    </citation>
    <scope>NUCLEOTIDE SEQUENCE</scope>
    <source>
        <strain evidence="3">CCMP622</strain>
    </source>
</reference>
<sequence length="114" mass="11836">MSWAAYCNLPSATSACIAGMDGTAWGVKGDWKMSKEEGAKIAKPSMGSMLSVGGVKYMIVNKSGDVFFGVKGDYALVVLALTKCYLAAIGPKGKQGALIDEIGKFAASLKQGGY</sequence>
<dbReference type="SMART" id="SM00392">
    <property type="entry name" value="PROF"/>
    <property type="match status" value="1"/>
</dbReference>
<dbReference type="AlphaFoldDB" id="A0A7S2U0M1"/>
<proteinExistence type="inferred from homology"/>